<sequence>MCSLLNANVTLTGTACFGQKRLIRLFGNKPSKWVWQETIFLPTVMLWVRYSLKTLGTLLEVILMKTLSTSDTKLEISNHWIFQQYTNPKNMVKSTQKWSTRREVDFIQCQHV</sequence>
<name>A0ABU7CHH3_9TELE</name>
<gene>
    <name evidence="1" type="ORF">ATANTOWER_002253</name>
</gene>
<reference evidence="1 2" key="1">
    <citation type="submission" date="2021-07" db="EMBL/GenBank/DDBJ databases">
        <authorList>
            <person name="Palmer J.M."/>
        </authorList>
    </citation>
    <scope>NUCLEOTIDE SEQUENCE [LARGE SCALE GENOMIC DNA]</scope>
    <source>
        <strain evidence="1 2">AT_MEX2019</strain>
        <tissue evidence="1">Muscle</tissue>
    </source>
</reference>
<comment type="caution">
    <text evidence="1">The sequence shown here is derived from an EMBL/GenBank/DDBJ whole genome shotgun (WGS) entry which is preliminary data.</text>
</comment>
<keyword evidence="2" id="KW-1185">Reference proteome</keyword>
<evidence type="ECO:0000313" key="2">
    <source>
        <dbReference type="Proteomes" id="UP001345963"/>
    </source>
</evidence>
<dbReference type="EMBL" id="JAHUTI010089740">
    <property type="protein sequence ID" value="MED6261205.1"/>
    <property type="molecule type" value="Genomic_DNA"/>
</dbReference>
<dbReference type="Proteomes" id="UP001345963">
    <property type="component" value="Unassembled WGS sequence"/>
</dbReference>
<accession>A0ABU7CHH3</accession>
<proteinExistence type="predicted"/>
<evidence type="ECO:0000313" key="1">
    <source>
        <dbReference type="EMBL" id="MED6261205.1"/>
    </source>
</evidence>
<organism evidence="1 2">
    <name type="scientific">Ataeniobius toweri</name>
    <dbReference type="NCBI Taxonomy" id="208326"/>
    <lineage>
        <taxon>Eukaryota</taxon>
        <taxon>Metazoa</taxon>
        <taxon>Chordata</taxon>
        <taxon>Craniata</taxon>
        <taxon>Vertebrata</taxon>
        <taxon>Euteleostomi</taxon>
        <taxon>Actinopterygii</taxon>
        <taxon>Neopterygii</taxon>
        <taxon>Teleostei</taxon>
        <taxon>Neoteleostei</taxon>
        <taxon>Acanthomorphata</taxon>
        <taxon>Ovalentaria</taxon>
        <taxon>Atherinomorphae</taxon>
        <taxon>Cyprinodontiformes</taxon>
        <taxon>Goodeidae</taxon>
        <taxon>Ataeniobius</taxon>
    </lineage>
</organism>
<protein>
    <submittedName>
        <fullName evidence="1">Uncharacterized protein</fullName>
    </submittedName>
</protein>